<dbReference type="SUPFAM" id="SSF48264">
    <property type="entry name" value="Cytochrome P450"/>
    <property type="match status" value="1"/>
</dbReference>
<dbReference type="Proteomes" id="UP000510682">
    <property type="component" value="Chromosome"/>
</dbReference>
<evidence type="ECO:0000313" key="8">
    <source>
        <dbReference type="EMBL" id="QLL06050.1"/>
    </source>
</evidence>
<evidence type="ECO:0000256" key="2">
    <source>
        <dbReference type="ARBA" id="ARBA00010617"/>
    </source>
</evidence>
<dbReference type="InterPro" id="IPR002397">
    <property type="entry name" value="Cyt_P450_B"/>
</dbReference>
<keyword evidence="7" id="KW-0503">Monooxygenase</keyword>
<comment type="similarity">
    <text evidence="2">Belongs to the cytochrome P450 family.</text>
</comment>
<gene>
    <name evidence="8" type="ORF">H0P51_20025</name>
</gene>
<dbReference type="InterPro" id="IPR001128">
    <property type="entry name" value="Cyt_P450"/>
</dbReference>
<evidence type="ECO:0000256" key="7">
    <source>
        <dbReference type="ARBA" id="ARBA00023033"/>
    </source>
</evidence>
<reference evidence="8 9" key="2">
    <citation type="submission" date="2020-07" db="EMBL/GenBank/DDBJ databases">
        <authorList>
            <person name="Yu X."/>
        </authorList>
    </citation>
    <scope>NUCLEOTIDE SEQUENCE [LARGE SCALE GENOMIC DNA]</scope>
    <source>
        <strain evidence="9">24</strain>
    </source>
</reference>
<evidence type="ECO:0000256" key="1">
    <source>
        <dbReference type="ARBA" id="ARBA00001971"/>
    </source>
</evidence>
<protein>
    <submittedName>
        <fullName evidence="8">Cytochrome P450</fullName>
    </submittedName>
</protein>
<dbReference type="PRINTS" id="PR00359">
    <property type="entry name" value="BP450"/>
</dbReference>
<proteinExistence type="inferred from homology"/>
<dbReference type="GO" id="GO:0036199">
    <property type="term" value="F:cholest-4-en-3-one 26-monooxygenase activity"/>
    <property type="evidence" value="ECO:0007669"/>
    <property type="project" value="TreeGrafter"/>
</dbReference>
<accession>A0A7D6DXC5</accession>
<reference evidence="9" key="3">
    <citation type="submission" date="2023-07" db="EMBL/GenBank/DDBJ databases">
        <title>Description of Mycobacterium gordonae subsp. intergordonae subsp.nov. and Mycobacterium gordonae subsp. gordonae subsp. nov.</title>
        <authorList>
            <person name="Huang H."/>
        </authorList>
    </citation>
    <scope>NUCLEOTIDE SEQUENCE [LARGE SCALE GENOMIC DNA]</scope>
    <source>
        <strain evidence="9">24</strain>
    </source>
</reference>
<dbReference type="Pfam" id="PF00067">
    <property type="entry name" value="p450"/>
    <property type="match status" value="1"/>
</dbReference>
<dbReference type="Gene3D" id="1.10.630.10">
    <property type="entry name" value="Cytochrome P450"/>
    <property type="match status" value="1"/>
</dbReference>
<name>A0A7D6DXC5_9MYCO</name>
<dbReference type="InterPro" id="IPR036396">
    <property type="entry name" value="Cyt_P450_sf"/>
</dbReference>
<dbReference type="GO" id="GO:0006707">
    <property type="term" value="P:cholesterol catabolic process"/>
    <property type="evidence" value="ECO:0007669"/>
    <property type="project" value="TreeGrafter"/>
</dbReference>
<dbReference type="RefSeq" id="WP_180914631.1">
    <property type="nucleotide sequence ID" value="NZ_CP059165.1"/>
</dbReference>
<dbReference type="GO" id="GO:0020037">
    <property type="term" value="F:heme binding"/>
    <property type="evidence" value="ECO:0007669"/>
    <property type="project" value="InterPro"/>
</dbReference>
<dbReference type="PANTHER" id="PTHR46696:SF4">
    <property type="entry name" value="BIOTIN BIOSYNTHESIS CYTOCHROME P450"/>
    <property type="match status" value="1"/>
</dbReference>
<dbReference type="FunFam" id="1.10.630.10:FF:000018">
    <property type="entry name" value="Cytochrome P450 monooxygenase"/>
    <property type="match status" value="1"/>
</dbReference>
<organism evidence="8 9">
    <name type="scientific">Mycobacterium vicinigordonae</name>
    <dbReference type="NCBI Taxonomy" id="1719132"/>
    <lineage>
        <taxon>Bacteria</taxon>
        <taxon>Bacillati</taxon>
        <taxon>Actinomycetota</taxon>
        <taxon>Actinomycetes</taxon>
        <taxon>Mycobacteriales</taxon>
        <taxon>Mycobacteriaceae</taxon>
        <taxon>Mycobacterium</taxon>
    </lineage>
</organism>
<reference evidence="9" key="1">
    <citation type="submission" date="2020-07" db="EMBL/GenBank/DDBJ databases">
        <title>Description of Mycobacterium gordonae subsp. intergordonae subsp.nov. and Mycobacterium gordonae subsp. gordonae subsp. nov.</title>
        <authorList>
            <person name="Yu X."/>
        </authorList>
    </citation>
    <scope>NUCLEOTIDE SEQUENCE [LARGE SCALE GENOMIC DNA]</scope>
    <source>
        <strain evidence="9">24</strain>
    </source>
</reference>
<evidence type="ECO:0000256" key="6">
    <source>
        <dbReference type="ARBA" id="ARBA00023004"/>
    </source>
</evidence>
<comment type="cofactor">
    <cofactor evidence="1">
        <name>heme</name>
        <dbReference type="ChEBI" id="CHEBI:30413"/>
    </cofactor>
</comment>
<keyword evidence="5" id="KW-0560">Oxidoreductase</keyword>
<sequence length="401" mass="44998">MTTTAVMFDPFSEEFFNNPYETYRRMRAEAPVYYSVEYDFYALTRHEDVAAAFKDHQTYSSAYGVDLAQVRTGQVAEHGSIIAMDPPAHRRMRGLLNKVFTPRAIQAVRPLVTESVDRHLAALNPAGFDFVQDFSALFPVDVMTALQGVPEPDRQQIRIWIDDLLHREPGQVEASEGGIKSAIDMSVYYYRLIKARREDLGDDLLSRLIQSEIERDDGQMEPLNNLEITEFATLLGGAGAETVTKLLGNAAVVFACNPDQWRKLLDDRSKIGSAVEELLRYEAPSQYNVRRSMREVTLHGVTIPAGKPVFLVGASANRDPEVWTDADTFEVDRDRTQAQNLGLGYGIHSCLGAALARLESTIALERMLDFMPGYQVDWAGCKRVNMQNVAGWSNVPVRVLR</sequence>
<evidence type="ECO:0000256" key="4">
    <source>
        <dbReference type="ARBA" id="ARBA00022723"/>
    </source>
</evidence>
<evidence type="ECO:0000256" key="3">
    <source>
        <dbReference type="ARBA" id="ARBA00022617"/>
    </source>
</evidence>
<dbReference type="KEGG" id="mgor:H0P51_20025"/>
<keyword evidence="6" id="KW-0408">Iron</keyword>
<dbReference type="PANTHER" id="PTHR46696">
    <property type="entry name" value="P450, PUTATIVE (EUROFUNG)-RELATED"/>
    <property type="match status" value="1"/>
</dbReference>
<keyword evidence="3" id="KW-0349">Heme</keyword>
<dbReference type="GO" id="GO:0008395">
    <property type="term" value="F:steroid hydroxylase activity"/>
    <property type="evidence" value="ECO:0007669"/>
    <property type="project" value="TreeGrafter"/>
</dbReference>
<keyword evidence="4" id="KW-0479">Metal-binding</keyword>
<evidence type="ECO:0000313" key="9">
    <source>
        <dbReference type="Proteomes" id="UP000510682"/>
    </source>
</evidence>
<dbReference type="AlphaFoldDB" id="A0A7D6DXC5"/>
<keyword evidence="9" id="KW-1185">Reference proteome</keyword>
<dbReference type="EMBL" id="CP059165">
    <property type="protein sequence ID" value="QLL06050.1"/>
    <property type="molecule type" value="Genomic_DNA"/>
</dbReference>
<evidence type="ECO:0000256" key="5">
    <source>
        <dbReference type="ARBA" id="ARBA00023002"/>
    </source>
</evidence>
<dbReference type="GO" id="GO:0005506">
    <property type="term" value="F:iron ion binding"/>
    <property type="evidence" value="ECO:0007669"/>
    <property type="project" value="InterPro"/>
</dbReference>